<keyword evidence="1" id="KW-1133">Transmembrane helix</keyword>
<organism evidence="3">
    <name type="scientific">Caenorhabditis brenneri</name>
    <name type="common">Nematode worm</name>
    <dbReference type="NCBI Taxonomy" id="135651"/>
    <lineage>
        <taxon>Eukaryota</taxon>
        <taxon>Metazoa</taxon>
        <taxon>Ecdysozoa</taxon>
        <taxon>Nematoda</taxon>
        <taxon>Chromadorea</taxon>
        <taxon>Rhabditida</taxon>
        <taxon>Rhabditina</taxon>
        <taxon>Rhabditomorpha</taxon>
        <taxon>Rhabditoidea</taxon>
        <taxon>Rhabditidae</taxon>
        <taxon>Peloderinae</taxon>
        <taxon>Caenorhabditis</taxon>
    </lineage>
</organism>
<feature type="transmembrane region" description="Helical" evidence="1">
    <location>
        <begin position="39"/>
        <end position="61"/>
    </location>
</feature>
<protein>
    <submittedName>
        <fullName evidence="2">Uncharacterized protein</fullName>
    </submittedName>
</protein>
<dbReference type="STRING" id="135651.G0MU31"/>
<dbReference type="PANTHER" id="PTHR23021">
    <property type="entry name" value="SERPENTINE RECEPTOR, CLASS T"/>
    <property type="match status" value="1"/>
</dbReference>
<dbReference type="Proteomes" id="UP000008068">
    <property type="component" value="Unassembled WGS sequence"/>
</dbReference>
<evidence type="ECO:0000313" key="2">
    <source>
        <dbReference type="EMBL" id="EGT44198.1"/>
    </source>
</evidence>
<feature type="transmembrane region" description="Helical" evidence="1">
    <location>
        <begin position="73"/>
        <end position="95"/>
    </location>
</feature>
<keyword evidence="1" id="KW-0812">Transmembrane</keyword>
<dbReference type="SUPFAM" id="SSF81321">
    <property type="entry name" value="Family A G protein-coupled receptor-like"/>
    <property type="match status" value="1"/>
</dbReference>
<keyword evidence="3" id="KW-1185">Reference proteome</keyword>
<gene>
    <name evidence="2" type="ORF">CAEBREN_20066</name>
</gene>
<dbReference type="InParanoid" id="G0MU31"/>
<accession>G0MU31</accession>
<dbReference type="HOGENOM" id="CLU_053041_0_0_1"/>
<evidence type="ECO:0000313" key="3">
    <source>
        <dbReference type="Proteomes" id="UP000008068"/>
    </source>
</evidence>
<feature type="transmembrane region" description="Helical" evidence="1">
    <location>
        <begin position="206"/>
        <end position="225"/>
    </location>
</feature>
<dbReference type="Gene3D" id="1.20.1070.10">
    <property type="entry name" value="Rhodopsin 7-helix transmembrane proteins"/>
    <property type="match status" value="1"/>
</dbReference>
<keyword evidence="1" id="KW-0472">Membrane</keyword>
<feature type="transmembrane region" description="Helical" evidence="1">
    <location>
        <begin position="246"/>
        <end position="265"/>
    </location>
</feature>
<dbReference type="FunCoup" id="G0MU31">
    <property type="interactions" value="7"/>
</dbReference>
<dbReference type="InterPro" id="IPR019425">
    <property type="entry name" value="7TM_GPCR_serpentine_rcpt_Srt"/>
</dbReference>
<feature type="transmembrane region" description="Helical" evidence="1">
    <location>
        <begin position="107"/>
        <end position="132"/>
    </location>
</feature>
<name>G0MU31_CAEBE</name>
<sequence>MSDFQMSMAYMVTHSFTLYPEMYQCPESMRMVRTKRPVLGTYFLVSGLFLITLYTPCFIVMVRSKCRVPAFQVMLILAVFDLLSLSVNSVITGVLDIMGASFCHYPILIFTAGAIGKGSWMGGCVACILLAVDRCVEVNAKFKLGFLFRKKVFRVVMVLMIVYWIYSCTLTKPLLFTAEYSSWFFDPKIGKEPALYHSIDHTINNLVVSLATTSLYIYLCYHLIYKIGYSTSMWLYRSKQQIIMQAVILCTFHAVAAYIYVYMQFVSSPPWLIIIGQLAWQWSNGCFCVAYLTLNQAIRNAVVRMIVPKKLRERFDLHIGIDEHLRNPDQQDRVTAINTISTCVKMDNLVSP</sequence>
<feature type="transmembrane region" description="Helical" evidence="1">
    <location>
        <begin position="152"/>
        <end position="175"/>
    </location>
</feature>
<dbReference type="OrthoDB" id="5796184at2759"/>
<reference evidence="3" key="1">
    <citation type="submission" date="2011-07" db="EMBL/GenBank/DDBJ databases">
        <authorList>
            <consortium name="Caenorhabditis brenneri Sequencing and Analysis Consortium"/>
            <person name="Wilson R.K."/>
        </authorList>
    </citation>
    <scope>NUCLEOTIDE SEQUENCE [LARGE SCALE GENOMIC DNA]</scope>
    <source>
        <strain evidence="3">PB2801</strain>
    </source>
</reference>
<dbReference type="AlphaFoldDB" id="G0MU31"/>
<dbReference type="PANTHER" id="PTHR23021:SF14">
    <property type="entry name" value="SERPENTINE RECEPTOR, CLASS T"/>
    <property type="match status" value="1"/>
</dbReference>
<dbReference type="Pfam" id="PF10321">
    <property type="entry name" value="7TM_GPCR_Srt"/>
    <property type="match status" value="1"/>
</dbReference>
<dbReference type="eggNOG" id="ENOG502SX34">
    <property type="taxonomic scope" value="Eukaryota"/>
</dbReference>
<dbReference type="EMBL" id="GL379812">
    <property type="protein sequence ID" value="EGT44198.1"/>
    <property type="molecule type" value="Genomic_DNA"/>
</dbReference>
<proteinExistence type="predicted"/>
<feature type="transmembrane region" description="Helical" evidence="1">
    <location>
        <begin position="271"/>
        <end position="294"/>
    </location>
</feature>
<evidence type="ECO:0000256" key="1">
    <source>
        <dbReference type="SAM" id="Phobius"/>
    </source>
</evidence>